<keyword evidence="2" id="KW-1185">Reference proteome</keyword>
<comment type="caution">
    <text evidence="1">The sequence shown here is derived from an EMBL/GenBank/DDBJ whole genome shotgun (WGS) entry which is preliminary data.</text>
</comment>
<dbReference type="AlphaFoldDB" id="A0AAD9UPE2"/>
<name>A0AAD9UPE2_9APIC</name>
<reference evidence="1" key="1">
    <citation type="journal article" date="2023" name="Nat. Microbiol.">
        <title>Babesia duncani multi-omics identifies virulence factors and drug targets.</title>
        <authorList>
            <person name="Singh P."/>
            <person name="Lonardi S."/>
            <person name="Liang Q."/>
            <person name="Vydyam P."/>
            <person name="Khabirova E."/>
            <person name="Fang T."/>
            <person name="Gihaz S."/>
            <person name="Thekkiniath J."/>
            <person name="Munshi M."/>
            <person name="Abel S."/>
            <person name="Ciampossin L."/>
            <person name="Batugedara G."/>
            <person name="Gupta M."/>
            <person name="Lu X.M."/>
            <person name="Lenz T."/>
            <person name="Chakravarty S."/>
            <person name="Cornillot E."/>
            <person name="Hu Y."/>
            <person name="Ma W."/>
            <person name="Gonzalez L.M."/>
            <person name="Sanchez S."/>
            <person name="Estrada K."/>
            <person name="Sanchez-Flores A."/>
            <person name="Montero E."/>
            <person name="Harb O.S."/>
            <person name="Le Roch K.G."/>
            <person name="Mamoun C.B."/>
        </authorList>
    </citation>
    <scope>NUCLEOTIDE SEQUENCE</scope>
    <source>
        <strain evidence="1">WA1</strain>
    </source>
</reference>
<dbReference type="GeneID" id="94336252"/>
<sequence>MSTLKDMVETRKLLQEGKLGILQLYSAHFYLDIFALDTFDDYMPKTIDEEGRIALKEKALAYSNEILEDPISYITEEESNKFVIPYPQCDTTYLIEVLTRPFRYKK</sequence>
<evidence type="ECO:0000313" key="1">
    <source>
        <dbReference type="EMBL" id="KAK2196705.1"/>
    </source>
</evidence>
<accession>A0AAD9UPE2</accession>
<gene>
    <name evidence="1" type="ORF">BdWA1_001954</name>
</gene>
<dbReference type="Proteomes" id="UP001214638">
    <property type="component" value="Unassembled WGS sequence"/>
</dbReference>
<organism evidence="1 2">
    <name type="scientific">Babesia duncani</name>
    <dbReference type="NCBI Taxonomy" id="323732"/>
    <lineage>
        <taxon>Eukaryota</taxon>
        <taxon>Sar</taxon>
        <taxon>Alveolata</taxon>
        <taxon>Apicomplexa</taxon>
        <taxon>Aconoidasida</taxon>
        <taxon>Piroplasmida</taxon>
        <taxon>Babesiidae</taxon>
        <taxon>Babesia</taxon>
    </lineage>
</organism>
<dbReference type="RefSeq" id="XP_067803547.1">
    <property type="nucleotide sequence ID" value="XM_067946983.1"/>
</dbReference>
<evidence type="ECO:0000313" key="2">
    <source>
        <dbReference type="Proteomes" id="UP001214638"/>
    </source>
</evidence>
<dbReference type="KEGG" id="bdw:94336252"/>
<protein>
    <submittedName>
        <fullName evidence="1">Uncharacterized protein</fullName>
    </submittedName>
</protein>
<dbReference type="EMBL" id="JALLKP010000002">
    <property type="protein sequence ID" value="KAK2196705.1"/>
    <property type="molecule type" value="Genomic_DNA"/>
</dbReference>
<proteinExistence type="predicted"/>